<keyword evidence="1" id="KW-0472">Membrane</keyword>
<dbReference type="Pfam" id="PF12679">
    <property type="entry name" value="ABC2_membrane_2"/>
    <property type="match status" value="1"/>
</dbReference>
<dbReference type="GO" id="GO:0140359">
    <property type="term" value="F:ABC-type transporter activity"/>
    <property type="evidence" value="ECO:0007669"/>
    <property type="project" value="InterPro"/>
</dbReference>
<dbReference type="GO" id="GO:0005886">
    <property type="term" value="C:plasma membrane"/>
    <property type="evidence" value="ECO:0007669"/>
    <property type="project" value="UniProtKB-SubCell"/>
</dbReference>
<sequence>MFTVAFREFKSLFTSIRSGLIIAVLFGVTVGAARLVRQFEAPLQDLGLGQDAYVMGLMLLLILAAPLFVTSLSHNIVNKEMDTRTIRFLATKTSRNHIILGKFIGSFLFWAVCLTVALLLIIPFSKSFSILNLIQAIIFVSYFIGLTLFLSTVIPKPSLSMFLGIIISVALPVLGLWSTGTDNLFVKAIGYITPYFYYIQEETHSYYAYFVVLFPVLFIVLSLFIFRKRDL</sequence>
<proteinExistence type="predicted"/>
<feature type="transmembrane region" description="Helical" evidence="1">
    <location>
        <begin position="206"/>
        <end position="226"/>
    </location>
</feature>
<dbReference type="AlphaFoldDB" id="A0A0A1MWZ4"/>
<keyword evidence="1" id="KW-0812">Transmembrane</keyword>
<dbReference type="Proteomes" id="UP000040453">
    <property type="component" value="Unassembled WGS sequence"/>
</dbReference>
<feature type="transmembrane region" description="Helical" evidence="1">
    <location>
        <begin position="98"/>
        <end position="122"/>
    </location>
</feature>
<dbReference type="EMBL" id="CDGG01000001">
    <property type="protein sequence ID" value="CEI83296.1"/>
    <property type="molecule type" value="Genomic_DNA"/>
</dbReference>
<evidence type="ECO:0000313" key="3">
    <source>
        <dbReference type="Proteomes" id="UP000040453"/>
    </source>
</evidence>
<feature type="transmembrane region" description="Helical" evidence="1">
    <location>
        <begin position="12"/>
        <end position="33"/>
    </location>
</feature>
<protein>
    <submittedName>
        <fullName evidence="2">ABC-2 family transporter protein</fullName>
    </submittedName>
</protein>
<keyword evidence="3" id="KW-1185">Reference proteome</keyword>
<dbReference type="OrthoDB" id="2580477at2"/>
<feature type="transmembrane region" description="Helical" evidence="1">
    <location>
        <begin position="53"/>
        <end position="77"/>
    </location>
</feature>
<dbReference type="RefSeq" id="WP_042533576.1">
    <property type="nucleotide sequence ID" value="NZ_CDGG01000001.1"/>
</dbReference>
<keyword evidence="1" id="KW-1133">Transmembrane helix</keyword>
<feature type="transmembrane region" description="Helical" evidence="1">
    <location>
        <begin position="128"/>
        <end position="150"/>
    </location>
</feature>
<reference evidence="2 3" key="1">
    <citation type="submission" date="2014-11" db="EMBL/GenBank/DDBJ databases">
        <authorList>
            <person name="Urmite Genomes Urmite Genomes"/>
        </authorList>
    </citation>
    <scope>NUCLEOTIDE SEQUENCE [LARGE SCALE GENOMIC DNA]</scope>
    <source>
        <strain evidence="2 3">Oc5</strain>
    </source>
</reference>
<gene>
    <name evidence="2" type="ORF">BN997_03202</name>
</gene>
<dbReference type="STRING" id="545501.BN997_03202"/>
<evidence type="ECO:0000256" key="1">
    <source>
        <dbReference type="SAM" id="Phobius"/>
    </source>
</evidence>
<evidence type="ECO:0000313" key="2">
    <source>
        <dbReference type="EMBL" id="CEI83296.1"/>
    </source>
</evidence>
<organism evidence="2 3">
    <name type="scientific">Oceanobacillus oncorhynchi</name>
    <dbReference type="NCBI Taxonomy" id="545501"/>
    <lineage>
        <taxon>Bacteria</taxon>
        <taxon>Bacillati</taxon>
        <taxon>Bacillota</taxon>
        <taxon>Bacilli</taxon>
        <taxon>Bacillales</taxon>
        <taxon>Bacillaceae</taxon>
        <taxon>Oceanobacillus</taxon>
    </lineage>
</organism>
<feature type="transmembrane region" description="Helical" evidence="1">
    <location>
        <begin position="159"/>
        <end position="177"/>
    </location>
</feature>
<accession>A0A0A1MWZ4</accession>
<name>A0A0A1MWZ4_9BACI</name>